<dbReference type="STRING" id="1247936.BN2475_510041"/>
<reference evidence="18 19" key="1">
    <citation type="submission" date="2016-12" db="EMBL/GenBank/DDBJ databases">
        <authorList>
            <person name="Song W.-J."/>
            <person name="Kurnit D.M."/>
        </authorList>
    </citation>
    <scope>NUCLEOTIDE SEQUENCE [LARGE SCALE GENOMIC DNA]</scope>
    <source>
        <strain evidence="18 19">STM7296</strain>
    </source>
</reference>
<evidence type="ECO:0000256" key="1">
    <source>
        <dbReference type="ARBA" id="ARBA00004551"/>
    </source>
</evidence>
<sequence>MIGVESKATANRYQTHPLREAISGLGTMAPERYVDVVSKAQEQFLARLPQIASEQSNSELAGRSDRLDDMPQLAAPTALGMESSNGANAGYGGRGRVGDDVQRSNGAARLTQIVSDLMKLIGRGSLDELEKNAKLWHALSDAAKEQLENVSRAYKRAAQDAADAVAAAKDAADIAERARHEADAADKSAEEAKEQLDRAGNNHAPQAELDRLKAEWEKARDVAKRADNTAHAAASRAEAAKQQAVDASNSAADAESAVDSAVINAQTRLGSGSLAHIGLARPPLCGAAALTAIFAELQELISKGNLEELTANQKLFQEMQTRRLEQLQKKSEEYEKQVKKAEAMQKVMGCVGKILGWVVVAVSVVAVPFTSGASLALAAVGLALVVADQVTEAVTGFSFMGELVNPVMDRVLKPIMSFIAGAITRALESCGVESDKAQTAGAIVGAVLASIAVVAVVVASFLLAKGGASNLTRVVASQLAKLMDSWLGRIVIQTVESALEKSGLNALSSTISTVMGRLRRAIGEGLTNRIQRGGVGLYMGGQMLQAAGNIVVGVEERRAMNTLAAVKEALADLNIIGDALDRAVETFARHNRILSEILQNMSNALATETLTGAFILRNARAV</sequence>
<evidence type="ECO:0000256" key="12">
    <source>
        <dbReference type="ARBA" id="ARBA00035640"/>
    </source>
</evidence>
<feature type="compositionally biased region" description="Low complexity" evidence="14">
    <location>
        <begin position="230"/>
        <end position="248"/>
    </location>
</feature>
<dbReference type="EMBL" id="CYGX02000051">
    <property type="protein sequence ID" value="SIT44965.1"/>
    <property type="molecule type" value="Genomic_DNA"/>
</dbReference>
<name>A0A1N7SC18_9BURK</name>
<dbReference type="GO" id="GO:0033644">
    <property type="term" value="C:host cell membrane"/>
    <property type="evidence" value="ECO:0007669"/>
    <property type="project" value="UniProtKB-SubCell"/>
</dbReference>
<evidence type="ECO:0000256" key="15">
    <source>
        <dbReference type="SAM" id="Phobius"/>
    </source>
</evidence>
<keyword evidence="9 13" id="KW-0175">Coiled coil</keyword>
<comment type="function">
    <text evidence="11">Plays a role in the bacterium-induced formation of multinucleated giant cell (MNGC), which is formed after host cell fusion, as well as in the intercellular spreading of bacteria and in the induction of apoptosis in macrophages. May act in concert with other effector proteins to induce fusion of host cell membranes.</text>
</comment>
<feature type="domain" description="IpaB/BipB/SctE N-terminal" evidence="17">
    <location>
        <begin position="107"/>
        <end position="255"/>
    </location>
</feature>
<dbReference type="GO" id="GO:0005576">
    <property type="term" value="C:extracellular region"/>
    <property type="evidence" value="ECO:0007669"/>
    <property type="project" value="UniProtKB-SubCell"/>
</dbReference>
<feature type="transmembrane region" description="Helical" evidence="15">
    <location>
        <begin position="354"/>
        <end position="387"/>
    </location>
</feature>
<evidence type="ECO:0000313" key="18">
    <source>
        <dbReference type="EMBL" id="SIT44965.1"/>
    </source>
</evidence>
<keyword evidence="6" id="KW-1043">Host membrane</keyword>
<evidence type="ECO:0000256" key="5">
    <source>
        <dbReference type="ARBA" id="ARBA00022692"/>
    </source>
</evidence>
<evidence type="ECO:0000256" key="11">
    <source>
        <dbReference type="ARBA" id="ARBA00025490"/>
    </source>
</evidence>
<keyword evidence="19" id="KW-1185">Reference proteome</keyword>
<evidence type="ECO:0000313" key="19">
    <source>
        <dbReference type="Proteomes" id="UP000187012"/>
    </source>
</evidence>
<feature type="compositionally biased region" description="Basic and acidic residues" evidence="14">
    <location>
        <begin position="176"/>
        <end position="197"/>
    </location>
</feature>
<keyword evidence="5 15" id="KW-0812">Transmembrane</keyword>
<dbReference type="OrthoDB" id="6623144at2"/>
<dbReference type="InterPro" id="IPR006972">
    <property type="entry name" value="BipB-like_C"/>
</dbReference>
<dbReference type="AlphaFoldDB" id="A0A1N7SC18"/>
<evidence type="ECO:0000256" key="10">
    <source>
        <dbReference type="ARBA" id="ARBA00023136"/>
    </source>
</evidence>
<keyword evidence="8" id="KW-0843">Virulence</keyword>
<dbReference type="Pfam" id="PF04888">
    <property type="entry name" value="SseC"/>
    <property type="match status" value="1"/>
</dbReference>
<dbReference type="PRINTS" id="PR01375">
    <property type="entry name" value="BACINVASINB"/>
</dbReference>
<proteinExistence type="inferred from homology"/>
<dbReference type="Pfam" id="PF16535">
    <property type="entry name" value="T3SSipB"/>
    <property type="match status" value="1"/>
</dbReference>
<evidence type="ECO:0000259" key="17">
    <source>
        <dbReference type="Pfam" id="PF16535"/>
    </source>
</evidence>
<evidence type="ECO:0000256" key="14">
    <source>
        <dbReference type="SAM" id="MobiDB-lite"/>
    </source>
</evidence>
<keyword evidence="4" id="KW-0964">Secreted</keyword>
<dbReference type="GO" id="GO:0016020">
    <property type="term" value="C:membrane"/>
    <property type="evidence" value="ECO:0007669"/>
    <property type="project" value="InterPro"/>
</dbReference>
<feature type="region of interest" description="Disordered" evidence="14">
    <location>
        <begin position="220"/>
        <end position="248"/>
    </location>
</feature>
<evidence type="ECO:0000256" key="8">
    <source>
        <dbReference type="ARBA" id="ARBA00023026"/>
    </source>
</evidence>
<comment type="similarity">
    <text evidence="12">Belongs to the SctE/SipB/YopB family.</text>
</comment>
<dbReference type="InterPro" id="IPR003895">
    <property type="entry name" value="T3SS_SctE/BipB"/>
</dbReference>
<gene>
    <name evidence="18" type="primary">bipB</name>
    <name evidence="18" type="ORF">BN2475_510041</name>
</gene>
<evidence type="ECO:0000256" key="13">
    <source>
        <dbReference type="SAM" id="Coils"/>
    </source>
</evidence>
<feature type="coiled-coil region" evidence="13">
    <location>
        <begin position="317"/>
        <end position="347"/>
    </location>
</feature>
<dbReference type="InterPro" id="IPR032391">
    <property type="entry name" value="IpaB/BipB/SctE_N"/>
</dbReference>
<evidence type="ECO:0000256" key="2">
    <source>
        <dbReference type="ARBA" id="ARBA00004613"/>
    </source>
</evidence>
<feature type="region of interest" description="Disordered" evidence="14">
    <location>
        <begin position="176"/>
        <end position="208"/>
    </location>
</feature>
<comment type="subcellular location">
    <subcellularLocation>
        <location evidence="1">Host membrane</location>
    </subcellularLocation>
    <subcellularLocation>
        <location evidence="2">Secreted</location>
    </subcellularLocation>
</comment>
<feature type="domain" description="Translocator protein BipB-like C-terminal" evidence="16">
    <location>
        <begin position="295"/>
        <end position="618"/>
    </location>
</feature>
<accession>A0A1N7SC18</accession>
<dbReference type="Gene3D" id="1.20.120.330">
    <property type="entry name" value="Nucleotidyltransferases domain 2"/>
    <property type="match status" value="2"/>
</dbReference>
<evidence type="ECO:0000256" key="3">
    <source>
        <dbReference type="ARBA" id="ARBA00018823"/>
    </source>
</evidence>
<protein>
    <recommendedName>
        <fullName evidence="3">Translocator protein BipB</fullName>
    </recommendedName>
</protein>
<dbReference type="PANTHER" id="PTHR23160:SF19">
    <property type="entry name" value="MYOSIN HEAVY CHAIN-RELATED PROTEIN"/>
    <property type="match status" value="1"/>
</dbReference>
<evidence type="ECO:0000259" key="16">
    <source>
        <dbReference type="Pfam" id="PF04888"/>
    </source>
</evidence>
<dbReference type="Proteomes" id="UP000187012">
    <property type="component" value="Unassembled WGS sequence"/>
</dbReference>
<evidence type="ECO:0000256" key="4">
    <source>
        <dbReference type="ARBA" id="ARBA00022525"/>
    </source>
</evidence>
<keyword evidence="7 15" id="KW-1133">Transmembrane helix</keyword>
<dbReference type="RefSeq" id="WP_094781762.1">
    <property type="nucleotide sequence ID" value="NZ_CYGX02000051.1"/>
</dbReference>
<dbReference type="PANTHER" id="PTHR23160">
    <property type="entry name" value="SYNAPTONEMAL COMPLEX PROTEIN-RELATED"/>
    <property type="match status" value="1"/>
</dbReference>
<feature type="transmembrane region" description="Helical" evidence="15">
    <location>
        <begin position="442"/>
        <end position="464"/>
    </location>
</feature>
<evidence type="ECO:0000256" key="6">
    <source>
        <dbReference type="ARBA" id="ARBA00022870"/>
    </source>
</evidence>
<evidence type="ECO:0000256" key="7">
    <source>
        <dbReference type="ARBA" id="ARBA00022989"/>
    </source>
</evidence>
<keyword evidence="10 15" id="KW-0472">Membrane</keyword>
<evidence type="ECO:0000256" key="9">
    <source>
        <dbReference type="ARBA" id="ARBA00023054"/>
    </source>
</evidence>
<organism evidence="18 19">
    <name type="scientific">Paraburkholderia ribeironis</name>
    <dbReference type="NCBI Taxonomy" id="1247936"/>
    <lineage>
        <taxon>Bacteria</taxon>
        <taxon>Pseudomonadati</taxon>
        <taxon>Pseudomonadota</taxon>
        <taxon>Betaproteobacteria</taxon>
        <taxon>Burkholderiales</taxon>
        <taxon>Burkholderiaceae</taxon>
        <taxon>Paraburkholderia</taxon>
    </lineage>
</organism>